<protein>
    <submittedName>
        <fullName evidence="1">Uncharacterized protein</fullName>
    </submittedName>
</protein>
<accession>A0A426XKG0</accession>
<evidence type="ECO:0000313" key="1">
    <source>
        <dbReference type="EMBL" id="RRT40018.1"/>
    </source>
</evidence>
<reference evidence="1 2" key="1">
    <citation type="journal article" date="2014" name="Agronomy (Basel)">
        <title>A Draft Genome Sequence for Ensete ventricosum, the Drought-Tolerant Tree Against Hunger.</title>
        <authorList>
            <person name="Harrison J."/>
            <person name="Moore K.A."/>
            <person name="Paszkiewicz K."/>
            <person name="Jones T."/>
            <person name="Grant M."/>
            <person name="Ambacheew D."/>
            <person name="Muzemil S."/>
            <person name="Studholme D.J."/>
        </authorList>
    </citation>
    <scope>NUCLEOTIDE SEQUENCE [LARGE SCALE GENOMIC DNA]</scope>
</reference>
<comment type="caution">
    <text evidence="1">The sequence shown here is derived from an EMBL/GenBank/DDBJ whole genome shotgun (WGS) entry which is preliminary data.</text>
</comment>
<sequence>EPLARRNSAPPGWKTDCSVEEDNDSLTAATSCSSCTHSTDSNLQFEETRVATIGSHCIFYSHIMRVTLAVTQTILRWWSDLGVGGLELQCAALMATLKLEVKIWMFCPLIP</sequence>
<evidence type="ECO:0000313" key="2">
    <source>
        <dbReference type="Proteomes" id="UP000287651"/>
    </source>
</evidence>
<dbReference type="AlphaFoldDB" id="A0A426XKG0"/>
<organism evidence="1 2">
    <name type="scientific">Ensete ventricosum</name>
    <name type="common">Abyssinian banana</name>
    <name type="synonym">Musa ensete</name>
    <dbReference type="NCBI Taxonomy" id="4639"/>
    <lineage>
        <taxon>Eukaryota</taxon>
        <taxon>Viridiplantae</taxon>
        <taxon>Streptophyta</taxon>
        <taxon>Embryophyta</taxon>
        <taxon>Tracheophyta</taxon>
        <taxon>Spermatophyta</taxon>
        <taxon>Magnoliopsida</taxon>
        <taxon>Liliopsida</taxon>
        <taxon>Zingiberales</taxon>
        <taxon>Musaceae</taxon>
        <taxon>Ensete</taxon>
    </lineage>
</organism>
<feature type="non-terminal residue" evidence="1">
    <location>
        <position position="1"/>
    </location>
</feature>
<name>A0A426XKG0_ENSVE</name>
<dbReference type="Proteomes" id="UP000287651">
    <property type="component" value="Unassembled WGS sequence"/>
</dbReference>
<proteinExistence type="predicted"/>
<dbReference type="EMBL" id="AMZH03019701">
    <property type="protein sequence ID" value="RRT40018.1"/>
    <property type="molecule type" value="Genomic_DNA"/>
</dbReference>
<gene>
    <name evidence="1" type="ORF">B296_00058757</name>
</gene>